<evidence type="ECO:0000313" key="5">
    <source>
        <dbReference type="Proteomes" id="UP000501316"/>
    </source>
</evidence>
<dbReference type="Proteomes" id="UP000509623">
    <property type="component" value="Chromosome"/>
</dbReference>
<dbReference type="Pfam" id="PF02033">
    <property type="entry name" value="RBFA"/>
    <property type="match status" value="1"/>
</dbReference>
<reference evidence="4" key="3">
    <citation type="journal article" date="2022" name="Int. J. Syst. Evol. Microbiol.">
        <title>Caproicibacterium lactatifermentans sp. nov., isolated from pit clay used for the production of Chinese strong aroma-type liquor.</title>
        <authorList>
            <person name="Wang H."/>
            <person name="Gu Y."/>
            <person name="Zhao D."/>
            <person name="Qiao Z."/>
            <person name="Zheng J."/>
            <person name="Gao J."/>
            <person name="Ren C."/>
            <person name="Xu Y."/>
        </authorList>
    </citation>
    <scope>NUCLEOTIDE SEQUENCE</scope>
    <source>
        <strain evidence="4">JNU-WLY1368</strain>
    </source>
</reference>
<comment type="function">
    <text evidence="2">One of several proteins that assist in the late maturation steps of the functional core of the 30S ribosomal subunit. Associates with free 30S ribosomal subunits (but not with 30S subunits that are part of 70S ribosomes or polysomes). Required for efficient processing of 16S rRNA. May interact with the 5'-terminal helix region of 16S rRNA.</text>
</comment>
<dbReference type="PANTHER" id="PTHR33515:SF1">
    <property type="entry name" value="RIBOSOME-BINDING FACTOR A, CHLOROPLASTIC-RELATED"/>
    <property type="match status" value="1"/>
</dbReference>
<comment type="subcellular location">
    <subcellularLocation>
        <location evidence="2">Cytoplasm</location>
    </subcellularLocation>
</comment>
<organism evidence="3 5">
    <name type="scientific">Caproicibacterium lactatifermentans</name>
    <dbReference type="NCBI Taxonomy" id="2666138"/>
    <lineage>
        <taxon>Bacteria</taxon>
        <taxon>Bacillati</taxon>
        <taxon>Bacillota</taxon>
        <taxon>Clostridia</taxon>
        <taxon>Eubacteriales</taxon>
        <taxon>Oscillospiraceae</taxon>
        <taxon>Caproicibacterium</taxon>
    </lineage>
</organism>
<comment type="subunit">
    <text evidence="2">Monomer. Binds 30S ribosomal subunits, but not 50S ribosomal subunits or 70S ribosomes.</text>
</comment>
<gene>
    <name evidence="2 3" type="primary">rbfA</name>
    <name evidence="3" type="ORF">GJQ69_09480</name>
    <name evidence="4" type="ORF">GKP14_03635</name>
</gene>
<evidence type="ECO:0000313" key="3">
    <source>
        <dbReference type="EMBL" id="QKN24686.1"/>
    </source>
</evidence>
<reference evidence="5 6" key="1">
    <citation type="submission" date="2019-11" db="EMBL/GenBank/DDBJ databases">
        <authorList>
            <person name="Ren C."/>
            <person name="Wang H."/>
            <person name="Xu Y."/>
        </authorList>
    </citation>
    <scope>NUCLEOTIDE SEQUENCE [LARGE SCALE GENOMIC DNA]</scope>
    <source>
        <strain evidence="6">JNU-WLY1368</strain>
        <strain evidence="3 5">LBM 19010</strain>
    </source>
</reference>
<protein>
    <recommendedName>
        <fullName evidence="2">Ribosome-binding factor A</fullName>
    </recommendedName>
</protein>
<dbReference type="PANTHER" id="PTHR33515">
    <property type="entry name" value="RIBOSOME-BINDING FACTOR A, CHLOROPLASTIC-RELATED"/>
    <property type="match status" value="1"/>
</dbReference>
<dbReference type="RefSeq" id="WP_086036748.1">
    <property type="nucleotide sequence ID" value="NZ_CP046051.1"/>
</dbReference>
<dbReference type="GO" id="GO:0005829">
    <property type="term" value="C:cytosol"/>
    <property type="evidence" value="ECO:0007669"/>
    <property type="project" value="TreeGrafter"/>
</dbReference>
<keyword evidence="1 2" id="KW-0690">Ribosome biogenesis</keyword>
<dbReference type="Gene3D" id="3.30.300.20">
    <property type="match status" value="1"/>
</dbReference>
<comment type="similarity">
    <text evidence="2">Belongs to the RbfA family.</text>
</comment>
<evidence type="ECO:0000256" key="1">
    <source>
        <dbReference type="ARBA" id="ARBA00022517"/>
    </source>
</evidence>
<dbReference type="EMBL" id="CP046161">
    <property type="protein sequence ID" value="QKO30185.1"/>
    <property type="molecule type" value="Genomic_DNA"/>
</dbReference>
<name>A0A859DSL5_9FIRM</name>
<dbReference type="KEGG" id="clf:GJQ69_09480"/>
<dbReference type="InterPro" id="IPR015946">
    <property type="entry name" value="KH_dom-like_a/b"/>
</dbReference>
<dbReference type="GO" id="GO:0043024">
    <property type="term" value="F:ribosomal small subunit binding"/>
    <property type="evidence" value="ECO:0007669"/>
    <property type="project" value="TreeGrafter"/>
</dbReference>
<evidence type="ECO:0000313" key="4">
    <source>
        <dbReference type="EMBL" id="QKO30185.1"/>
    </source>
</evidence>
<keyword evidence="2" id="KW-0963">Cytoplasm</keyword>
<dbReference type="NCBIfam" id="TIGR00082">
    <property type="entry name" value="rbfA"/>
    <property type="match status" value="1"/>
</dbReference>
<proteinExistence type="inferred from homology"/>
<dbReference type="InterPro" id="IPR000238">
    <property type="entry name" value="RbfA"/>
</dbReference>
<dbReference type="AlphaFoldDB" id="A0A859DSL5"/>
<dbReference type="HAMAP" id="MF_00003">
    <property type="entry name" value="RbfA"/>
    <property type="match status" value="1"/>
</dbReference>
<accession>A0A859DSL5</accession>
<dbReference type="InterPro" id="IPR023799">
    <property type="entry name" value="RbfA_dom_sf"/>
</dbReference>
<dbReference type="EMBL" id="CP046051">
    <property type="protein sequence ID" value="QKN24686.1"/>
    <property type="molecule type" value="Genomic_DNA"/>
</dbReference>
<evidence type="ECO:0000256" key="2">
    <source>
        <dbReference type="HAMAP-Rule" id="MF_00003"/>
    </source>
</evidence>
<dbReference type="Proteomes" id="UP000501316">
    <property type="component" value="Chromosome"/>
</dbReference>
<dbReference type="GO" id="GO:0030490">
    <property type="term" value="P:maturation of SSU-rRNA"/>
    <property type="evidence" value="ECO:0007669"/>
    <property type="project" value="UniProtKB-UniRule"/>
</dbReference>
<dbReference type="SUPFAM" id="SSF89919">
    <property type="entry name" value="Ribosome-binding factor A, RbfA"/>
    <property type="match status" value="1"/>
</dbReference>
<reference evidence="4" key="2">
    <citation type="journal article" date="2021" name="Appl. Environ. Microbiol.">
        <title>Adaptability of a Caproate-Producing Bacterium Contributes to Its Dominance in an Anaerobic Fermentation System.</title>
        <authorList>
            <person name="Wang H."/>
            <person name="Gu Y."/>
            <person name="Zhou W."/>
            <person name="Zhao D."/>
            <person name="Qiao Z."/>
            <person name="Zheng J."/>
            <person name="Gao J."/>
            <person name="Chen X."/>
            <person name="Ren C."/>
            <person name="Xu Y."/>
        </authorList>
    </citation>
    <scope>NUCLEOTIDE SEQUENCE</scope>
    <source>
        <strain evidence="4">JNU-WLY1368</strain>
    </source>
</reference>
<evidence type="ECO:0000313" key="6">
    <source>
        <dbReference type="Proteomes" id="UP000509623"/>
    </source>
</evidence>
<keyword evidence="6" id="KW-1185">Reference proteome</keyword>
<sequence>MPSYKLDRTTEDIRRELTAVFRELKDPRVSNTLLSIVRVEVSRDLSYCTVYVSDMEGMERAQRAVQGLKSAAGFIRHELGSRLSLRHVPELTFKATDSIEYSANISRILEDLKEEKHGSKPE</sequence>